<proteinExistence type="predicted"/>
<organism evidence="1 2">
    <name type="scientific">Dreissena polymorpha</name>
    <name type="common">Zebra mussel</name>
    <name type="synonym">Mytilus polymorpha</name>
    <dbReference type="NCBI Taxonomy" id="45954"/>
    <lineage>
        <taxon>Eukaryota</taxon>
        <taxon>Metazoa</taxon>
        <taxon>Spiralia</taxon>
        <taxon>Lophotrochozoa</taxon>
        <taxon>Mollusca</taxon>
        <taxon>Bivalvia</taxon>
        <taxon>Autobranchia</taxon>
        <taxon>Heteroconchia</taxon>
        <taxon>Euheterodonta</taxon>
        <taxon>Imparidentia</taxon>
        <taxon>Neoheterodontei</taxon>
        <taxon>Myida</taxon>
        <taxon>Dreissenoidea</taxon>
        <taxon>Dreissenidae</taxon>
        <taxon>Dreissena</taxon>
    </lineage>
</organism>
<name>A0A9D4RAT0_DREPO</name>
<accession>A0A9D4RAT0</accession>
<evidence type="ECO:0000313" key="1">
    <source>
        <dbReference type="EMBL" id="KAH3861526.1"/>
    </source>
</evidence>
<comment type="caution">
    <text evidence="1">The sequence shown here is derived from an EMBL/GenBank/DDBJ whole genome shotgun (WGS) entry which is preliminary data.</text>
</comment>
<dbReference type="EMBL" id="JAIWYP010000002">
    <property type="protein sequence ID" value="KAH3861526.1"/>
    <property type="molecule type" value="Genomic_DNA"/>
</dbReference>
<protein>
    <submittedName>
        <fullName evidence="1">Uncharacterized protein</fullName>
    </submittedName>
</protein>
<keyword evidence="2" id="KW-1185">Reference proteome</keyword>
<evidence type="ECO:0000313" key="2">
    <source>
        <dbReference type="Proteomes" id="UP000828390"/>
    </source>
</evidence>
<dbReference type="AlphaFoldDB" id="A0A9D4RAT0"/>
<reference evidence="1" key="1">
    <citation type="journal article" date="2019" name="bioRxiv">
        <title>The Genome of the Zebra Mussel, Dreissena polymorpha: A Resource for Invasive Species Research.</title>
        <authorList>
            <person name="McCartney M.A."/>
            <person name="Auch B."/>
            <person name="Kono T."/>
            <person name="Mallez S."/>
            <person name="Zhang Y."/>
            <person name="Obille A."/>
            <person name="Becker A."/>
            <person name="Abrahante J.E."/>
            <person name="Garbe J."/>
            <person name="Badalamenti J.P."/>
            <person name="Herman A."/>
            <person name="Mangelson H."/>
            <person name="Liachko I."/>
            <person name="Sullivan S."/>
            <person name="Sone E.D."/>
            <person name="Koren S."/>
            <person name="Silverstein K.A.T."/>
            <person name="Beckman K.B."/>
            <person name="Gohl D.M."/>
        </authorList>
    </citation>
    <scope>NUCLEOTIDE SEQUENCE</scope>
    <source>
        <strain evidence="1">Duluth1</strain>
        <tissue evidence="1">Whole animal</tissue>
    </source>
</reference>
<reference evidence="1" key="2">
    <citation type="submission" date="2020-11" db="EMBL/GenBank/DDBJ databases">
        <authorList>
            <person name="McCartney M.A."/>
            <person name="Auch B."/>
            <person name="Kono T."/>
            <person name="Mallez S."/>
            <person name="Becker A."/>
            <person name="Gohl D.M."/>
            <person name="Silverstein K.A.T."/>
            <person name="Koren S."/>
            <person name="Bechman K.B."/>
            <person name="Herman A."/>
            <person name="Abrahante J.E."/>
            <person name="Garbe J."/>
        </authorList>
    </citation>
    <scope>NUCLEOTIDE SEQUENCE</scope>
    <source>
        <strain evidence="1">Duluth1</strain>
        <tissue evidence="1">Whole animal</tissue>
    </source>
</reference>
<gene>
    <name evidence="1" type="ORF">DPMN_024458</name>
</gene>
<sequence>MAEILCEIKERQLCVEIRNIHVFQSTVHAYAVYSLHTCRGSYDVPGNKST</sequence>
<dbReference type="Proteomes" id="UP000828390">
    <property type="component" value="Unassembled WGS sequence"/>
</dbReference>